<dbReference type="AlphaFoldDB" id="A0ABD2YCL2"/>
<evidence type="ECO:0000256" key="1">
    <source>
        <dbReference type="SAM" id="Phobius"/>
    </source>
</evidence>
<evidence type="ECO:0000313" key="2">
    <source>
        <dbReference type="EMBL" id="KAL3504995.1"/>
    </source>
</evidence>
<protein>
    <recommendedName>
        <fullName evidence="4">Rapid ALkalinization Factor</fullName>
    </recommendedName>
</protein>
<dbReference type="EMBL" id="JBJUIK010000014">
    <property type="protein sequence ID" value="KAL3504995.1"/>
    <property type="molecule type" value="Genomic_DNA"/>
</dbReference>
<keyword evidence="1" id="KW-0812">Transmembrane</keyword>
<accession>A0ABD2YCL2</accession>
<evidence type="ECO:0008006" key="4">
    <source>
        <dbReference type="Google" id="ProtNLM"/>
    </source>
</evidence>
<gene>
    <name evidence="2" type="ORF">ACH5RR_034836</name>
</gene>
<reference evidence="2 3" key="1">
    <citation type="submission" date="2024-11" db="EMBL/GenBank/DDBJ databases">
        <title>A near-complete genome assembly of Cinchona calisaya.</title>
        <authorList>
            <person name="Lian D.C."/>
            <person name="Zhao X.W."/>
            <person name="Wei L."/>
        </authorList>
    </citation>
    <scope>NUCLEOTIDE SEQUENCE [LARGE SCALE GENOMIC DNA]</scope>
    <source>
        <tissue evidence="2">Nenye</tissue>
    </source>
</reference>
<keyword evidence="1" id="KW-1133">Transmembrane helix</keyword>
<name>A0ABD2YCL2_9GENT</name>
<dbReference type="Proteomes" id="UP001630127">
    <property type="component" value="Unassembled WGS sequence"/>
</dbReference>
<comment type="caution">
    <text evidence="2">The sequence shown here is derived from an EMBL/GenBank/DDBJ whole genome shotgun (WGS) entry which is preliminary data.</text>
</comment>
<organism evidence="2 3">
    <name type="scientific">Cinchona calisaya</name>
    <dbReference type="NCBI Taxonomy" id="153742"/>
    <lineage>
        <taxon>Eukaryota</taxon>
        <taxon>Viridiplantae</taxon>
        <taxon>Streptophyta</taxon>
        <taxon>Embryophyta</taxon>
        <taxon>Tracheophyta</taxon>
        <taxon>Spermatophyta</taxon>
        <taxon>Magnoliopsida</taxon>
        <taxon>eudicotyledons</taxon>
        <taxon>Gunneridae</taxon>
        <taxon>Pentapetalae</taxon>
        <taxon>asterids</taxon>
        <taxon>lamiids</taxon>
        <taxon>Gentianales</taxon>
        <taxon>Rubiaceae</taxon>
        <taxon>Cinchonoideae</taxon>
        <taxon>Cinchoneae</taxon>
        <taxon>Cinchona</taxon>
    </lineage>
</organism>
<proteinExistence type="predicted"/>
<feature type="transmembrane region" description="Helical" evidence="1">
    <location>
        <begin position="12"/>
        <end position="30"/>
    </location>
</feature>
<keyword evidence="1" id="KW-0472">Membrane</keyword>
<evidence type="ECO:0000313" key="3">
    <source>
        <dbReference type="Proteomes" id="UP001630127"/>
    </source>
</evidence>
<keyword evidence="3" id="KW-1185">Reference proteome</keyword>
<sequence length="139" mass="15262">MGISLKNISRLNLFFNIFWLLTLVIPILLIQNAGCVSTESIPFPSGRGNNWTAAAAAATSNEAEYVIDDTDEELFLMKSQNHQYYNNFLAPATNTLGYGALRGKPICDATRYQSCIEQGKTTGVQDSCGFEGRRCRSPG</sequence>